<evidence type="ECO:0000256" key="7">
    <source>
        <dbReference type="ARBA" id="ARBA00022989"/>
    </source>
</evidence>
<evidence type="ECO:0000256" key="10">
    <source>
        <dbReference type="SAM" id="Phobius"/>
    </source>
</evidence>
<evidence type="ECO:0000313" key="12">
    <source>
        <dbReference type="Proteomes" id="UP000197025"/>
    </source>
</evidence>
<evidence type="ECO:0000256" key="6">
    <source>
        <dbReference type="ARBA" id="ARBA00022723"/>
    </source>
</evidence>
<reference evidence="12" key="1">
    <citation type="submission" date="2017-06" db="EMBL/GenBank/DDBJ databases">
        <authorList>
            <person name="Varghese N."/>
            <person name="Submissions S."/>
        </authorList>
    </citation>
    <scope>NUCLEOTIDE SEQUENCE [LARGE SCALE GENOMIC DNA]</scope>
    <source>
        <strain evidence="12">JAD2</strain>
    </source>
</reference>
<dbReference type="Gene3D" id="1.20.1300.10">
    <property type="entry name" value="Fumarate reductase/succinate dehydrogenase, transmembrane subunit"/>
    <property type="match status" value="1"/>
</dbReference>
<keyword evidence="7 10" id="KW-1133">Transmembrane helix</keyword>
<feature type="transmembrane region" description="Helical" evidence="10">
    <location>
        <begin position="68"/>
        <end position="85"/>
    </location>
</feature>
<dbReference type="PANTHER" id="PTHR41910">
    <property type="entry name" value="SUCCINATE DEHYDROGENASE 2 MEMBRANE SUBUNIT SDHC"/>
    <property type="match status" value="1"/>
</dbReference>
<dbReference type="OrthoDB" id="162216at2"/>
<dbReference type="GO" id="GO:0009055">
    <property type="term" value="F:electron transfer activity"/>
    <property type="evidence" value="ECO:0007669"/>
    <property type="project" value="InterPro"/>
</dbReference>
<dbReference type="SUPFAM" id="SSF81343">
    <property type="entry name" value="Fumarate reductase respiratory complex transmembrane subunits"/>
    <property type="match status" value="1"/>
</dbReference>
<comment type="cofactor">
    <cofactor evidence="1">
        <name>heme</name>
        <dbReference type="ChEBI" id="CHEBI:30413"/>
    </cofactor>
</comment>
<sequence length="129" mass="14161">MTTEPRWKRARGWADLRGRREGGLAFLLMRLTGIGLVIYLFLHLYVLRLLAQGPEAWDAFIATAKSPLFLTLDGILILGLLYHALNGVRVTLLGLGIGVPLQARLFWGVMALTLLLTGVAVYAIFALTG</sequence>
<dbReference type="InterPro" id="IPR000701">
    <property type="entry name" value="SuccDH_FuR_B_TM-su"/>
</dbReference>
<evidence type="ECO:0000256" key="3">
    <source>
        <dbReference type="ARBA" id="ARBA00007244"/>
    </source>
</evidence>
<accession>A0A212R6Z6</accession>
<gene>
    <name evidence="11" type="ORF">SAMN02746019_00002190</name>
</gene>
<protein>
    <submittedName>
        <fullName evidence="11">Succinate dehydrogenase subunit C</fullName>
    </submittedName>
</protein>
<dbReference type="EMBL" id="FYEK01000035">
    <property type="protein sequence ID" value="SNB67966.1"/>
    <property type="molecule type" value="Genomic_DNA"/>
</dbReference>
<dbReference type="InParanoid" id="A0A212R6Z6"/>
<keyword evidence="5 10" id="KW-0812">Transmembrane</keyword>
<dbReference type="Pfam" id="PF01127">
    <property type="entry name" value="Sdh_cyt"/>
    <property type="match status" value="1"/>
</dbReference>
<evidence type="ECO:0000256" key="9">
    <source>
        <dbReference type="ARBA" id="ARBA00023136"/>
    </source>
</evidence>
<dbReference type="InterPro" id="IPR034804">
    <property type="entry name" value="SQR/QFR_C/D"/>
</dbReference>
<evidence type="ECO:0000256" key="2">
    <source>
        <dbReference type="ARBA" id="ARBA00004370"/>
    </source>
</evidence>
<keyword evidence="4" id="KW-0349">Heme</keyword>
<keyword evidence="8" id="KW-0408">Iron</keyword>
<evidence type="ECO:0000256" key="5">
    <source>
        <dbReference type="ARBA" id="ARBA00022692"/>
    </source>
</evidence>
<dbReference type="NCBIfam" id="TIGR02970">
    <property type="entry name" value="succ_dehyd_cytB"/>
    <property type="match status" value="1"/>
</dbReference>
<organism evidence="11 12">
    <name type="scientific">Thermoflexus hugenholtzii JAD2</name>
    <dbReference type="NCBI Taxonomy" id="877466"/>
    <lineage>
        <taxon>Bacteria</taxon>
        <taxon>Bacillati</taxon>
        <taxon>Chloroflexota</taxon>
        <taxon>Thermoflexia</taxon>
        <taxon>Thermoflexales</taxon>
        <taxon>Thermoflexaceae</taxon>
        <taxon>Thermoflexus</taxon>
    </lineage>
</organism>
<feature type="transmembrane region" description="Helical" evidence="10">
    <location>
        <begin position="24"/>
        <end position="47"/>
    </location>
</feature>
<comment type="similarity">
    <text evidence="3">Belongs to the cytochrome b560 family.</text>
</comment>
<dbReference type="PANTHER" id="PTHR41910:SF1">
    <property type="entry name" value="SUCCINATE DEHYDROGENASE HYDROPHOBIC MEMBRANE ANCHOR SUBUNIT"/>
    <property type="match status" value="1"/>
</dbReference>
<dbReference type="GO" id="GO:0046872">
    <property type="term" value="F:metal ion binding"/>
    <property type="evidence" value="ECO:0007669"/>
    <property type="project" value="UniProtKB-KW"/>
</dbReference>
<feature type="transmembrane region" description="Helical" evidence="10">
    <location>
        <begin position="105"/>
        <end position="127"/>
    </location>
</feature>
<dbReference type="InterPro" id="IPR039023">
    <property type="entry name" value="SdhC_prok"/>
</dbReference>
<keyword evidence="6" id="KW-0479">Metal-binding</keyword>
<dbReference type="GO" id="GO:0006099">
    <property type="term" value="P:tricarboxylic acid cycle"/>
    <property type="evidence" value="ECO:0007669"/>
    <property type="project" value="InterPro"/>
</dbReference>
<keyword evidence="9 10" id="KW-0472">Membrane</keyword>
<comment type="subcellular location">
    <subcellularLocation>
        <location evidence="2">Membrane</location>
    </subcellularLocation>
</comment>
<name>A0A212R6Z6_9CHLR</name>
<evidence type="ECO:0000256" key="8">
    <source>
        <dbReference type="ARBA" id="ARBA00023004"/>
    </source>
</evidence>
<dbReference type="InterPro" id="IPR014314">
    <property type="entry name" value="Succ_DH_cytb556"/>
</dbReference>
<dbReference type="RefSeq" id="WP_088571606.1">
    <property type="nucleotide sequence ID" value="NZ_FYEK01000035.1"/>
</dbReference>
<dbReference type="Proteomes" id="UP000197025">
    <property type="component" value="Unassembled WGS sequence"/>
</dbReference>
<keyword evidence="12" id="KW-1185">Reference proteome</keyword>
<dbReference type="AlphaFoldDB" id="A0A212R6Z6"/>
<dbReference type="GO" id="GO:0016020">
    <property type="term" value="C:membrane"/>
    <property type="evidence" value="ECO:0007669"/>
    <property type="project" value="UniProtKB-SubCell"/>
</dbReference>
<evidence type="ECO:0000313" key="11">
    <source>
        <dbReference type="EMBL" id="SNB67966.1"/>
    </source>
</evidence>
<proteinExistence type="inferred from homology"/>
<evidence type="ECO:0000256" key="1">
    <source>
        <dbReference type="ARBA" id="ARBA00001971"/>
    </source>
</evidence>
<evidence type="ECO:0000256" key="4">
    <source>
        <dbReference type="ARBA" id="ARBA00022617"/>
    </source>
</evidence>